<dbReference type="EMBL" id="FNVB01000010">
    <property type="protein sequence ID" value="SEG95474.1"/>
    <property type="molecule type" value="Genomic_DNA"/>
</dbReference>
<accession>A0A1H6EF50</accession>
<evidence type="ECO:0000313" key="2">
    <source>
        <dbReference type="EMBL" id="SFD56025.1"/>
    </source>
</evidence>
<keyword evidence="3" id="KW-1185">Reference proteome</keyword>
<dbReference type="AlphaFoldDB" id="A0A1H6EF50"/>
<evidence type="ECO:0000313" key="4">
    <source>
        <dbReference type="Proteomes" id="UP000236729"/>
    </source>
</evidence>
<accession>A0A1I1TBT2</accession>
<sequence length="60" mass="6434">MEVARAVGASGTRHADGTSDFVRFQLKFDVKFQLKLRLEGSGGAVFEGGEDRFEQAGEAG</sequence>
<dbReference type="EMBL" id="FOME01000005">
    <property type="protein sequence ID" value="SFD56025.1"/>
    <property type="molecule type" value="Genomic_DNA"/>
</dbReference>
<reference evidence="1" key="1">
    <citation type="submission" date="2016-10" db="EMBL/GenBank/DDBJ databases">
        <authorList>
            <person name="de Groot N.N."/>
        </authorList>
    </citation>
    <scope>NUCLEOTIDE SEQUENCE [LARGE SCALE GENOMIC DNA]</scope>
    <source>
        <strain evidence="1">ATCC 20501</strain>
    </source>
</reference>
<dbReference type="Proteomes" id="UP000199690">
    <property type="component" value="Unassembled WGS sequence"/>
</dbReference>
<evidence type="ECO:0000313" key="1">
    <source>
        <dbReference type="EMBL" id="SEG95474.1"/>
    </source>
</evidence>
<evidence type="ECO:0000313" key="3">
    <source>
        <dbReference type="Proteomes" id="UP000199690"/>
    </source>
</evidence>
<gene>
    <name evidence="1" type="ORF">SAMN02982929_06203</name>
    <name evidence="2" type="ORF">SAMN05216506_10583</name>
</gene>
<dbReference type="Proteomes" id="UP000236729">
    <property type="component" value="Unassembled WGS sequence"/>
</dbReference>
<name>A0A1H6EF50_9PSEU</name>
<organism evidence="1 4">
    <name type="scientific">Saccharopolyspora kobensis</name>
    <dbReference type="NCBI Taxonomy" id="146035"/>
    <lineage>
        <taxon>Bacteria</taxon>
        <taxon>Bacillati</taxon>
        <taxon>Actinomycetota</taxon>
        <taxon>Actinomycetes</taxon>
        <taxon>Pseudonocardiales</taxon>
        <taxon>Pseudonocardiaceae</taxon>
        <taxon>Saccharopolyspora</taxon>
    </lineage>
</organism>
<proteinExistence type="predicted"/>
<reference evidence="3 4" key="2">
    <citation type="submission" date="2016-10" db="EMBL/GenBank/DDBJ databases">
        <authorList>
            <person name="Varghese N."/>
            <person name="Submissions S."/>
        </authorList>
    </citation>
    <scope>NUCLEOTIDE SEQUENCE [LARGE SCALE GENOMIC DNA]</scope>
    <source>
        <strain evidence="4">ATCC 20501</strain>
        <strain evidence="2 3">CGMCC 4.3529</strain>
    </source>
</reference>
<protein>
    <submittedName>
        <fullName evidence="1">Uncharacterized protein</fullName>
    </submittedName>
</protein>